<accession>A0ABP6RMT7</accession>
<dbReference type="EMBL" id="BAAAYK010000038">
    <property type="protein sequence ID" value="GAA3355651.1"/>
    <property type="molecule type" value="Genomic_DNA"/>
</dbReference>
<proteinExistence type="predicted"/>
<evidence type="ECO:0000313" key="1">
    <source>
        <dbReference type="EMBL" id="GAA3355651.1"/>
    </source>
</evidence>
<organism evidence="1 2">
    <name type="scientific">Saccharopolyspora gregorii</name>
    <dbReference type="NCBI Taxonomy" id="33914"/>
    <lineage>
        <taxon>Bacteria</taxon>
        <taxon>Bacillati</taxon>
        <taxon>Actinomycetota</taxon>
        <taxon>Actinomycetes</taxon>
        <taxon>Pseudonocardiales</taxon>
        <taxon>Pseudonocardiaceae</taxon>
        <taxon>Saccharopolyspora</taxon>
    </lineage>
</organism>
<evidence type="ECO:0000313" key="2">
    <source>
        <dbReference type="Proteomes" id="UP001500483"/>
    </source>
</evidence>
<dbReference type="Proteomes" id="UP001500483">
    <property type="component" value="Unassembled WGS sequence"/>
</dbReference>
<protein>
    <submittedName>
        <fullName evidence="1">Uncharacterized protein</fullName>
    </submittedName>
</protein>
<keyword evidence="2" id="KW-1185">Reference proteome</keyword>
<comment type="caution">
    <text evidence="1">The sequence shown here is derived from an EMBL/GenBank/DDBJ whole genome shotgun (WGS) entry which is preliminary data.</text>
</comment>
<reference evidence="2" key="1">
    <citation type="journal article" date="2019" name="Int. J. Syst. Evol. Microbiol.">
        <title>The Global Catalogue of Microorganisms (GCM) 10K type strain sequencing project: providing services to taxonomists for standard genome sequencing and annotation.</title>
        <authorList>
            <consortium name="The Broad Institute Genomics Platform"/>
            <consortium name="The Broad Institute Genome Sequencing Center for Infectious Disease"/>
            <person name="Wu L."/>
            <person name="Ma J."/>
        </authorList>
    </citation>
    <scope>NUCLEOTIDE SEQUENCE [LARGE SCALE GENOMIC DNA]</scope>
    <source>
        <strain evidence="2">JCM 9687</strain>
    </source>
</reference>
<sequence>MGHYPEPQLHRWVLARLGAASDELAGLLGARGRDRIPHEFLADPARIDAHALCLELDELSAVRSLRLPDSFLDEVGGDRAPERLPEVLHEIERLDRLRELRLPPDVFADVPLETVDCWRHRALNGLPTESTNARLSLLAALCWHRQGELTRELLGVLLTLIDELRSRAGARLRAAGAPPDGRWRRWSPPEEHADALLRRSAEPDRGRAARAALHITYTSDHRQLLSALLHVLDFRSSDRRRWPLLAALGELVDGPTRVWGEGRYLPSGLDVPVRGVVPAGWLEGVVDRNGRVDRTGYELCVLLALREALRDGAVTVPGSAEPRAGIGDAIGECIAWPPDAATLSTSGSAPPHG</sequence>
<name>A0ABP6RMT7_9PSEU</name>
<gene>
    <name evidence="1" type="ORF">GCM10020366_16620</name>
</gene>